<evidence type="ECO:0000313" key="4">
    <source>
        <dbReference type="EMBL" id="SCC09914.1"/>
    </source>
</evidence>
<sequence length="2142" mass="242142">QDVLSEEDLTALQAVLAQRDYQIVIDLPQPEIHDRVRRAVGRRLLADESTTPAPEAEEKIWPPLPRSTRVDAGLDKAVRERFPPASRVNASVAAIGLDMSDEQIYTSGNYNYLFVAGNYRYIDVYANSLEGVSAWLYATTSLIVENNPSLPIFFKYDSHKWFLDLPPEESLPAAVTTLPEVKGKPEVTSASPSLVQLAQSWGAGNTFQYNQMAVGHEGAIYQDDKFYICLQGKYWPFIFVSDSVGVIITGAKYVYVLRKENTWDTATTIRPMVMPGVSVVSRDIDERIEKEFDPRNAMQPSPGDFKTQKERGIYESASGETFIYAATNFWPVTLTKTTASSTVYDNATIYEKRNDSTAKTVNIFKDRQSQQWGDKDQTPTTGTGKRPENTTASAWLTEEARLWSYDTRTAGFPASLEGDGGIYRQPNGDLYIFLNKAWWPFVFLGGNVGVISVKKKDETVNVIVHNYKGMWEYAGETAVEAPQVISDAISSLLINTDLAREIRHALFHALSGHDYVSWNTLLQLLLQIIDQEFYRLYTEPDNEKLRKLLILKNKLVRRQQQMHYTEQLLPAAKKNEWNEPLLNTYYHAFSTGLVDTTEIYAAWHSRLVVQDIKKKKKLLESYNVDLKIAEVSRKIAEADNRRQIHMRNIKEQFNAPDGNKEITRAKEEQEKIKILESEKKQLQKIADNIREKTTQYDKQIQLHSEKYSGYDQGVILAKNTLGTNLRHTTDQNSTSLATEEAIITLALQEVKMLVKEREAYSEKELHELKTIRIARDLVIRMSEQQSIFNSLVNRLTAIGIEKHSLANDYTDIVWVNEQAEKINKNNFQFNENTEDSFFLAPILYWLLKNNKKISNLQGQDITKIVDDYYTDVYHLNPLTEITKIPEGYTSLSGVLSSEYFENQSDYNEQFRVYKEKYSTYDASELAKTLLLFSGVSLADLLKKTKKRLRFEVKVTDTDANRMPGEMLFIQLHDNRWIFFSLFPGAMFSRVFSANQMNANVFLNEITKINPDAKFSFDEYLELYSNTFLKQYGGMGIGLFRERWEITKKNLIKAFLYNSDNGIEYPSPFSENSDYGIIYHRNINATQPGNNVISLLNTSIRAVLNNSAEVKRRELYTPFILQKIAFVMIPFYREIYHYATNEEYEVDMESVLLDTIGVVFIAVSAGVQIASVISRMKGISTFLQQGLKNGLAGKSLQLYVLKEMAKDAAFSALKITKISMMALIDMIDPLAIKEITRFTIHRISKTKNLRVLVPEDVPIAQTRGINKKYARTDVDIWKMYKSKVKDAEVYVPSTINNQNKEYYISVDDNTYQIRWDDASYTWRTVDPKNPGRFAYGEPIVFENGKWKINIAYGGLRGGGKRASSRDDVVMGIQQMREDLKKEKVLENLNGGNEFDAQEYLTKMREVGEISQSINYPKEKCEYVSSYVAAYLARNGFEEIRYRAMAFFIHGTDRKPVNHYVIVARRGEKGGDYVFDLTAAQFGGIYAELNGPIILPEALWAQKYANLTSRSLIKYGDYPTRAAATTDFGPFSKYFFYGPNSLIPNAKVLLRPSWYYPATQVADTVAGTQKKMPVIGLGFSNPVREAARRSRLTDVVSDVSWDYAVDLLENAELLSRGPGDALRKGLKQATGEPEFVNVKSLFARTQTVDSMESLLRVRQGDVLLFTATDPALSAMEARPVHIMVSLGNGRFAGVKNNVLDPALGEGKQIITAEQLGEFTGTTFRRRGGDTRDIHLIAAEPKEIIREESLTLKTLAEQATETVADAQAVLTKSTDLLRQSGELAPEQALALQAILTPLFKSGTQQAGTEINRSVKQFFVTPQKVPNSTALGALPKGKLVIFGDSGADSFSAHHLMYSLGEGEFMMVNPARLDPRLTSNNAVVKASQFPEELFSKYGVQAGDISLTNLRLTSLLGRDARFFAEGPILTVRLHGAASNVNYMDAYELSEVIKGLALRETPPLNLGSIREIKLESCYGAFGLVPTGKALAYLLDKKVVAYPLRFSARIHNNPSVFNRFRTYVPADLSPAERTKIINQSSRNHDFWNRLLGLYKSVKTTRTRREADLFTDLINNVADFVNGVFDERVFLDEYPEYQSGLYVTLEQFRALCSDEINSAEAFAERCMDILTLSAFSADLLDKYLGGTGSVS</sequence>
<dbReference type="InterPro" id="IPR028907">
    <property type="entry name" value="Tox-PLDMTX_dom"/>
</dbReference>
<feature type="non-terminal residue" evidence="4">
    <location>
        <position position="1"/>
    </location>
</feature>
<feature type="compositionally biased region" description="Basic and acidic residues" evidence="2">
    <location>
        <begin position="365"/>
        <end position="377"/>
    </location>
</feature>
<organism evidence="4 5">
    <name type="scientific">Kosakonia oryzendophytica</name>
    <dbReference type="NCBI Taxonomy" id="1005665"/>
    <lineage>
        <taxon>Bacteria</taxon>
        <taxon>Pseudomonadati</taxon>
        <taxon>Pseudomonadota</taxon>
        <taxon>Gammaproteobacteria</taxon>
        <taxon>Enterobacterales</taxon>
        <taxon>Enterobacteriaceae</taxon>
        <taxon>Kosakonia</taxon>
    </lineage>
</organism>
<feature type="region of interest" description="Disordered" evidence="2">
    <location>
        <begin position="365"/>
        <end position="390"/>
    </location>
</feature>
<feature type="compositionally biased region" description="Polar residues" evidence="2">
    <location>
        <begin position="378"/>
        <end position="390"/>
    </location>
</feature>
<evidence type="ECO:0000259" key="3">
    <source>
        <dbReference type="Pfam" id="PF15645"/>
    </source>
</evidence>
<keyword evidence="1" id="KW-0175">Coiled coil</keyword>
<feature type="domain" description="Tox-PLDMTX" evidence="3">
    <location>
        <begin position="1415"/>
        <end position="1522"/>
    </location>
</feature>
<dbReference type="Proteomes" id="UP000198975">
    <property type="component" value="Unassembled WGS sequence"/>
</dbReference>
<keyword evidence="5" id="KW-1185">Reference proteome</keyword>
<evidence type="ECO:0000313" key="5">
    <source>
        <dbReference type="Proteomes" id="UP000198975"/>
    </source>
</evidence>
<dbReference type="Pfam" id="PF15645">
    <property type="entry name" value="Tox-PLDMTX"/>
    <property type="match status" value="1"/>
</dbReference>
<dbReference type="EMBL" id="FMAY01000005">
    <property type="protein sequence ID" value="SCC09914.1"/>
    <property type="molecule type" value="Genomic_DNA"/>
</dbReference>
<gene>
    <name evidence="4" type="ORF">GA0061071_105308</name>
</gene>
<accession>A0A1C4BT66</accession>
<dbReference type="Gene3D" id="3.10.670.10">
    <property type="entry name" value="Secreted effector protein ssei"/>
    <property type="match status" value="1"/>
</dbReference>
<protein>
    <submittedName>
        <fullName evidence="4">Dermonecrotoxin of the Papain-like fold</fullName>
    </submittedName>
</protein>
<name>A0A1C4BT66_9ENTR</name>
<evidence type="ECO:0000256" key="2">
    <source>
        <dbReference type="SAM" id="MobiDB-lite"/>
    </source>
</evidence>
<proteinExistence type="predicted"/>
<evidence type="ECO:0000256" key="1">
    <source>
        <dbReference type="SAM" id="Coils"/>
    </source>
</evidence>
<reference evidence="5" key="1">
    <citation type="submission" date="2016-08" db="EMBL/GenBank/DDBJ databases">
        <authorList>
            <person name="Varghese N."/>
            <person name="Submissions Spin"/>
        </authorList>
    </citation>
    <scope>NUCLEOTIDE SEQUENCE [LARGE SCALE GENOMIC DNA]</scope>
    <source>
        <strain evidence="5">REICA_082</strain>
    </source>
</reference>
<feature type="coiled-coil region" evidence="1">
    <location>
        <begin position="628"/>
        <end position="695"/>
    </location>
</feature>